<dbReference type="GO" id="GO:0009088">
    <property type="term" value="P:threonine biosynthetic process"/>
    <property type="evidence" value="ECO:0007669"/>
    <property type="project" value="UniProtKB-UniRule"/>
</dbReference>
<dbReference type="UniPathway" id="UPA00050">
    <property type="reaction ID" value="UER00064"/>
</dbReference>
<dbReference type="NCBIfam" id="NF003558">
    <property type="entry name" value="PRK05231.1"/>
    <property type="match status" value="1"/>
</dbReference>
<dbReference type="EC" id="2.7.1.39" evidence="8 9"/>
<dbReference type="HAMAP" id="MF_00301">
    <property type="entry name" value="Homoser_kinase_2"/>
    <property type="match status" value="1"/>
</dbReference>
<evidence type="ECO:0000256" key="8">
    <source>
        <dbReference type="HAMAP-Rule" id="MF_00301"/>
    </source>
</evidence>
<dbReference type="GO" id="GO:0004413">
    <property type="term" value="F:homoserine kinase activity"/>
    <property type="evidence" value="ECO:0007669"/>
    <property type="project" value="UniProtKB-UniRule"/>
</dbReference>
<keyword evidence="6 8" id="KW-0067">ATP-binding</keyword>
<evidence type="ECO:0000256" key="9">
    <source>
        <dbReference type="NCBIfam" id="TIGR00938"/>
    </source>
</evidence>
<dbReference type="InterPro" id="IPR050249">
    <property type="entry name" value="Pseudomonas-type_ThrB"/>
</dbReference>
<evidence type="ECO:0000256" key="6">
    <source>
        <dbReference type="ARBA" id="ARBA00022840"/>
    </source>
</evidence>
<keyword evidence="4 8" id="KW-0547">Nucleotide-binding</keyword>
<organism evidence="11 12">
    <name type="scientific">Microvirga brassicacearum</name>
    <dbReference type="NCBI Taxonomy" id="2580413"/>
    <lineage>
        <taxon>Bacteria</taxon>
        <taxon>Pseudomonadati</taxon>
        <taxon>Pseudomonadota</taxon>
        <taxon>Alphaproteobacteria</taxon>
        <taxon>Hyphomicrobiales</taxon>
        <taxon>Methylobacteriaceae</taxon>
        <taxon>Microvirga</taxon>
    </lineage>
</organism>
<evidence type="ECO:0000256" key="3">
    <source>
        <dbReference type="ARBA" id="ARBA00022697"/>
    </source>
</evidence>
<sequence length="321" mass="35624">MAVYTEVLDEELFSFLAGYDIGDLLSYKGIAEGVENTNYYLHTTQGSYILTLYEKRVNEADLPFFLGLMQHLATKGLNCPLPLKSRSGETLGRLAGRPAAIFTFLDGIAVRRPTAQHCAALGSALAQLHLDGRDFAMSRPNALSVNGWPPLFAQAEAQADRVSTGLAERTRRELEALQRDWPTDLPNGIIHADLFTDNVFFIGREVSGLIDFYFACTDALAYDVAICLNAWCFEADGSFNLTKGRGLLSGYQAVRPLEASEIDALPVLCRGSAMRFMLTRLVDWLNVPPGALVKPKDPLEYDRKLHFHRQARNAREYGLVT</sequence>
<dbReference type="PANTHER" id="PTHR21064">
    <property type="entry name" value="AMINOGLYCOSIDE PHOSPHOTRANSFERASE DOMAIN-CONTAINING PROTEIN-RELATED"/>
    <property type="match status" value="1"/>
</dbReference>
<dbReference type="GO" id="GO:0005524">
    <property type="term" value="F:ATP binding"/>
    <property type="evidence" value="ECO:0007669"/>
    <property type="project" value="UniProtKB-KW"/>
</dbReference>
<dbReference type="Gene3D" id="3.90.1200.10">
    <property type="match status" value="1"/>
</dbReference>
<evidence type="ECO:0000313" key="11">
    <source>
        <dbReference type="EMBL" id="KAB0264526.1"/>
    </source>
</evidence>
<dbReference type="AlphaFoldDB" id="A0A5N3P462"/>
<dbReference type="CDD" id="cd05153">
    <property type="entry name" value="HomoserineK_II"/>
    <property type="match status" value="1"/>
</dbReference>
<dbReference type="InterPro" id="IPR005280">
    <property type="entry name" value="Homoserine_kinase_II"/>
</dbReference>
<evidence type="ECO:0000256" key="2">
    <source>
        <dbReference type="ARBA" id="ARBA00022679"/>
    </source>
</evidence>
<evidence type="ECO:0000256" key="5">
    <source>
        <dbReference type="ARBA" id="ARBA00022777"/>
    </source>
</evidence>
<dbReference type="RefSeq" id="WP_150949426.1">
    <property type="nucleotide sequence ID" value="NZ_VCMV01000071.1"/>
</dbReference>
<dbReference type="SUPFAM" id="SSF56112">
    <property type="entry name" value="Protein kinase-like (PK-like)"/>
    <property type="match status" value="1"/>
</dbReference>
<keyword evidence="12" id="KW-1185">Reference proteome</keyword>
<evidence type="ECO:0000256" key="4">
    <source>
        <dbReference type="ARBA" id="ARBA00022741"/>
    </source>
</evidence>
<evidence type="ECO:0000256" key="7">
    <source>
        <dbReference type="ARBA" id="ARBA00038240"/>
    </source>
</evidence>
<protein>
    <recommendedName>
        <fullName evidence="8 9">Homoserine kinase</fullName>
        <shortName evidence="8">HK</shortName>
        <shortName evidence="8">HSK</shortName>
        <ecNumber evidence="8 9">2.7.1.39</ecNumber>
    </recommendedName>
</protein>
<dbReference type="Pfam" id="PF01636">
    <property type="entry name" value="APH"/>
    <property type="match status" value="1"/>
</dbReference>
<keyword evidence="3 8" id="KW-0791">Threonine biosynthesis</keyword>
<evidence type="ECO:0000256" key="1">
    <source>
        <dbReference type="ARBA" id="ARBA00022605"/>
    </source>
</evidence>
<dbReference type="Proteomes" id="UP000325684">
    <property type="component" value="Unassembled WGS sequence"/>
</dbReference>
<gene>
    <name evidence="8" type="primary">thrB</name>
    <name evidence="11" type="ORF">FEZ63_23140</name>
</gene>
<dbReference type="Gene3D" id="3.30.200.20">
    <property type="entry name" value="Phosphorylase Kinase, domain 1"/>
    <property type="match status" value="1"/>
</dbReference>
<keyword evidence="5 8" id="KW-0418">Kinase</keyword>
<accession>A0A5N3P462</accession>
<evidence type="ECO:0000313" key="12">
    <source>
        <dbReference type="Proteomes" id="UP000325684"/>
    </source>
</evidence>
<keyword evidence="2 8" id="KW-0808">Transferase</keyword>
<keyword evidence="1 8" id="KW-0028">Amino-acid biosynthesis</keyword>
<name>A0A5N3P462_9HYPH</name>
<comment type="catalytic activity">
    <reaction evidence="8">
        <text>L-homoserine + ATP = O-phospho-L-homoserine + ADP + H(+)</text>
        <dbReference type="Rhea" id="RHEA:13985"/>
        <dbReference type="ChEBI" id="CHEBI:15378"/>
        <dbReference type="ChEBI" id="CHEBI:30616"/>
        <dbReference type="ChEBI" id="CHEBI:57476"/>
        <dbReference type="ChEBI" id="CHEBI:57590"/>
        <dbReference type="ChEBI" id="CHEBI:456216"/>
        <dbReference type="EC" id="2.7.1.39"/>
    </reaction>
</comment>
<dbReference type="EMBL" id="VCMV01000071">
    <property type="protein sequence ID" value="KAB0264526.1"/>
    <property type="molecule type" value="Genomic_DNA"/>
</dbReference>
<evidence type="ECO:0000259" key="10">
    <source>
        <dbReference type="Pfam" id="PF01636"/>
    </source>
</evidence>
<dbReference type="InterPro" id="IPR002575">
    <property type="entry name" value="Aminoglycoside_PTrfase"/>
</dbReference>
<dbReference type="NCBIfam" id="TIGR00938">
    <property type="entry name" value="thrB_alt"/>
    <property type="match status" value="1"/>
</dbReference>
<feature type="domain" description="Aminoglycoside phosphotransferase" evidence="10">
    <location>
        <begin position="27"/>
        <end position="257"/>
    </location>
</feature>
<comment type="similarity">
    <text evidence="7 8">Belongs to the pseudomonas-type ThrB family.</text>
</comment>
<comment type="caution">
    <text evidence="11">The sequence shown here is derived from an EMBL/GenBank/DDBJ whole genome shotgun (WGS) entry which is preliminary data.</text>
</comment>
<dbReference type="InterPro" id="IPR011009">
    <property type="entry name" value="Kinase-like_dom_sf"/>
</dbReference>
<reference evidence="11 12" key="1">
    <citation type="journal article" date="2019" name="Microorganisms">
        <title>Genome Insights into the Novel Species Microvirga brassicacearum, a Rapeseed Endophyte with Biotechnological Potential.</title>
        <authorList>
            <person name="Jimenez-Gomez A."/>
            <person name="Saati-Santamaria Z."/>
            <person name="Igual J.M."/>
            <person name="Rivas R."/>
            <person name="Mateos P.F."/>
            <person name="Garcia-Fraile P."/>
        </authorList>
    </citation>
    <scope>NUCLEOTIDE SEQUENCE [LARGE SCALE GENOMIC DNA]</scope>
    <source>
        <strain evidence="11 12">CDVBN77</strain>
    </source>
</reference>
<proteinExistence type="inferred from homology"/>
<comment type="pathway">
    <text evidence="8">Amino-acid biosynthesis; L-threonine biosynthesis; L-threonine from L-aspartate: step 4/5.</text>
</comment>
<dbReference type="OrthoDB" id="9777460at2"/>
<dbReference type="PANTHER" id="PTHR21064:SF6">
    <property type="entry name" value="AMINOGLYCOSIDE PHOSPHOTRANSFERASE DOMAIN-CONTAINING PROTEIN"/>
    <property type="match status" value="1"/>
</dbReference>